<dbReference type="InterPro" id="IPR044580">
    <property type="entry name" value="MTAN"/>
</dbReference>
<dbReference type="CDD" id="cd09008">
    <property type="entry name" value="MTAN"/>
    <property type="match status" value="1"/>
</dbReference>
<evidence type="ECO:0000313" key="3">
    <source>
        <dbReference type="Proteomes" id="UP001472866"/>
    </source>
</evidence>
<dbReference type="GO" id="GO:0009116">
    <property type="term" value="P:nucleoside metabolic process"/>
    <property type="evidence" value="ECO:0007669"/>
    <property type="project" value="InterPro"/>
</dbReference>
<dbReference type="PANTHER" id="PTHR46994">
    <property type="entry name" value="5'-METHYLTHIOADENOSINE/S-ADENOSYLHOMOCYSTEINE NUCLEOSIDASE 1"/>
    <property type="match status" value="1"/>
</dbReference>
<feature type="domain" description="Nucleoside phosphorylase" evidence="1">
    <location>
        <begin position="4"/>
        <end position="233"/>
    </location>
</feature>
<name>A0AAX4PI70_9CHLO</name>
<dbReference type="AlphaFoldDB" id="A0AAX4PI70"/>
<dbReference type="InterPro" id="IPR000845">
    <property type="entry name" value="Nucleoside_phosphorylase_d"/>
</dbReference>
<dbReference type="InterPro" id="IPR035994">
    <property type="entry name" value="Nucleoside_phosphorylase_sf"/>
</dbReference>
<dbReference type="GO" id="GO:0008930">
    <property type="term" value="F:methylthioadenosine nucleosidase activity"/>
    <property type="evidence" value="ECO:0007669"/>
    <property type="project" value="InterPro"/>
</dbReference>
<reference evidence="2 3" key="1">
    <citation type="submission" date="2024-03" db="EMBL/GenBank/DDBJ databases">
        <title>Complete genome sequence of the green alga Chloropicon roscoffensis RCC1871.</title>
        <authorList>
            <person name="Lemieux C."/>
            <person name="Pombert J.-F."/>
            <person name="Otis C."/>
            <person name="Turmel M."/>
        </authorList>
    </citation>
    <scope>NUCLEOTIDE SEQUENCE [LARGE SCALE GENOMIC DNA]</scope>
    <source>
        <strain evidence="2 3">RCC1871</strain>
    </source>
</reference>
<evidence type="ECO:0000259" key="1">
    <source>
        <dbReference type="Pfam" id="PF01048"/>
    </source>
</evidence>
<dbReference type="Pfam" id="PF01048">
    <property type="entry name" value="PNP_UDP_1"/>
    <property type="match status" value="1"/>
</dbReference>
<dbReference type="EMBL" id="CP151513">
    <property type="protein sequence ID" value="WZN65748.1"/>
    <property type="molecule type" value="Genomic_DNA"/>
</dbReference>
<sequence length="243" mass="25970">MVKTVVIVMAMKAEAQPFIDHLDLQKDADRFHKGLRAECYSGTYKGETKVHLVLNGQCHKYGVDIVGTVGGAVTTFAAVQALSPDLVINAGTCGGFRALGGEVGSIYLCTSFLNHDRRIAIPGFDAFGVGELNTFDLNPELLAQVGAQSGVVSTGNSLDVTKEDEGYIKKHKATCKDMEGAAVAYMCDQLSVPMFALKSVTDIVDGEHPTPEEFLKNLGTAAKSLQQALPKVLSFIAEKPFQA</sequence>
<protein>
    <submittedName>
        <fullName evidence="2">5'-methylthioadenosine/S-adenosylhomocysteine nucleosidase</fullName>
    </submittedName>
</protein>
<dbReference type="Proteomes" id="UP001472866">
    <property type="component" value="Chromosome 13"/>
</dbReference>
<organism evidence="2 3">
    <name type="scientific">Chloropicon roscoffensis</name>
    <dbReference type="NCBI Taxonomy" id="1461544"/>
    <lineage>
        <taxon>Eukaryota</taxon>
        <taxon>Viridiplantae</taxon>
        <taxon>Chlorophyta</taxon>
        <taxon>Chloropicophyceae</taxon>
        <taxon>Chloropicales</taxon>
        <taxon>Chloropicaceae</taxon>
        <taxon>Chloropicon</taxon>
    </lineage>
</organism>
<keyword evidence="3" id="KW-1185">Reference proteome</keyword>
<evidence type="ECO:0000313" key="2">
    <source>
        <dbReference type="EMBL" id="WZN65748.1"/>
    </source>
</evidence>
<dbReference type="GO" id="GO:0019509">
    <property type="term" value="P:L-methionine salvage from methylthioadenosine"/>
    <property type="evidence" value="ECO:0007669"/>
    <property type="project" value="InterPro"/>
</dbReference>
<accession>A0AAX4PI70</accession>
<proteinExistence type="predicted"/>
<dbReference type="Gene3D" id="3.40.50.1580">
    <property type="entry name" value="Nucleoside phosphorylase domain"/>
    <property type="match status" value="1"/>
</dbReference>
<dbReference type="PANTHER" id="PTHR46994:SF1">
    <property type="entry name" value="5'-METHYLTHIOADENOSINE NUCLEOSIDASE"/>
    <property type="match status" value="1"/>
</dbReference>
<dbReference type="SUPFAM" id="SSF53167">
    <property type="entry name" value="Purine and uridine phosphorylases"/>
    <property type="match status" value="1"/>
</dbReference>
<gene>
    <name evidence="2" type="ORF">HKI87_13g73100</name>
</gene>